<dbReference type="InterPro" id="IPR041492">
    <property type="entry name" value="HAD_2"/>
</dbReference>
<dbReference type="SUPFAM" id="SSF56784">
    <property type="entry name" value="HAD-like"/>
    <property type="match status" value="1"/>
</dbReference>
<keyword evidence="1" id="KW-0378">Hydrolase</keyword>
<dbReference type="PANTHER" id="PTHR43434:SF1">
    <property type="entry name" value="PHOSPHOGLYCOLATE PHOSPHATASE"/>
    <property type="match status" value="1"/>
</dbReference>
<dbReference type="GeneID" id="14650686"/>
<dbReference type="GO" id="GO:0006281">
    <property type="term" value="P:DNA repair"/>
    <property type="evidence" value="ECO:0007669"/>
    <property type="project" value="TreeGrafter"/>
</dbReference>
<dbReference type="InterPro" id="IPR036412">
    <property type="entry name" value="HAD-like_sf"/>
</dbReference>
<sequence>MSHAAYDRWVFDLDGTLVDVDPNYVHEVMGRVGDRLGYGFTGRQAETLWHGFGGDRGEHLRAWGIDPDRFWSVFHDEEDAAARAEATFLHEDAAVVGELDAPTALVTHCQQYLTAPVLSALDIRDWFDAVVCCDAETGWKPDPEPVRRALSAADAGSGRGVLVGDTPGDVGAAWNAGLEAAHVERHGHERRGCCVVGDRRVRRVDELA</sequence>
<dbReference type="HOGENOM" id="CLU_1154322_0_0_2"/>
<evidence type="ECO:0000313" key="2">
    <source>
        <dbReference type="Proteomes" id="UP000011867"/>
    </source>
</evidence>
<evidence type="ECO:0000313" key="1">
    <source>
        <dbReference type="EMBL" id="CCQ35606.1"/>
    </source>
</evidence>
<dbReference type="PANTHER" id="PTHR43434">
    <property type="entry name" value="PHOSPHOGLYCOLATE PHOSPHATASE"/>
    <property type="match status" value="1"/>
</dbReference>
<dbReference type="SFLD" id="SFLDG01129">
    <property type="entry name" value="C1.5:_HAD__Beta-PGM__Phosphata"/>
    <property type="match status" value="1"/>
</dbReference>
<proteinExistence type="predicted"/>
<gene>
    <name evidence="1" type="ordered locus">Nmlp_1402</name>
</gene>
<dbReference type="KEGG" id="nmo:Nmlp_1402"/>
<dbReference type="Pfam" id="PF13419">
    <property type="entry name" value="HAD_2"/>
    <property type="match status" value="1"/>
</dbReference>
<dbReference type="eggNOG" id="arCOG02292">
    <property type="taxonomic scope" value="Archaea"/>
</dbReference>
<dbReference type="InterPro" id="IPR023214">
    <property type="entry name" value="HAD_sf"/>
</dbReference>
<keyword evidence="2" id="KW-1185">Reference proteome</keyword>
<dbReference type="EMBL" id="HF582854">
    <property type="protein sequence ID" value="CCQ35606.1"/>
    <property type="molecule type" value="Genomic_DNA"/>
</dbReference>
<dbReference type="SFLD" id="SFLDS00003">
    <property type="entry name" value="Haloacid_Dehalogenase"/>
    <property type="match status" value="1"/>
</dbReference>
<organism evidence="1 2">
    <name type="scientific">Natronomonas moolapensis (strain DSM 18674 / CECT 7526 / JCM 14361 / 8.8.11)</name>
    <dbReference type="NCBI Taxonomy" id="268739"/>
    <lineage>
        <taxon>Archaea</taxon>
        <taxon>Methanobacteriati</taxon>
        <taxon>Methanobacteriota</taxon>
        <taxon>Stenosarchaea group</taxon>
        <taxon>Halobacteria</taxon>
        <taxon>Halobacteriales</taxon>
        <taxon>Natronomonadaceae</taxon>
        <taxon>Natronomonas</taxon>
    </lineage>
</organism>
<dbReference type="STRING" id="268739.Nmlp_1402"/>
<accession>M1XKB7</accession>
<reference evidence="1 2" key="1">
    <citation type="journal article" date="2013" name="Genome Announc.">
        <title>Genome of the haloarchaeon Natronomonas moolapensis, a neutrophilic member of a previously haloalkaliphilic genus.</title>
        <authorList>
            <person name="Dyall-Smith M.L."/>
            <person name="Pfeiffer F."/>
            <person name="Oberwinkler T."/>
            <person name="Klee K."/>
            <person name="Rampp M."/>
            <person name="Palm P."/>
            <person name="Gross K."/>
            <person name="Schuster S.C."/>
            <person name="Oesterhelt D."/>
        </authorList>
    </citation>
    <scope>NUCLEOTIDE SEQUENCE [LARGE SCALE GENOMIC DNA]</scope>
    <source>
        <strain evidence="2">DSM 18674 / JCM 14361 / 8.8.11</strain>
    </source>
</reference>
<dbReference type="Proteomes" id="UP000011867">
    <property type="component" value="Chromosome"/>
</dbReference>
<name>M1XKB7_NATM8</name>
<dbReference type="GO" id="GO:0008967">
    <property type="term" value="F:phosphoglycolate phosphatase activity"/>
    <property type="evidence" value="ECO:0007669"/>
    <property type="project" value="TreeGrafter"/>
</dbReference>
<dbReference type="RefSeq" id="WP_015408451.1">
    <property type="nucleotide sequence ID" value="NC_020388.1"/>
</dbReference>
<dbReference type="OrthoDB" id="31229at2157"/>
<dbReference type="Gene3D" id="3.40.50.1000">
    <property type="entry name" value="HAD superfamily/HAD-like"/>
    <property type="match status" value="1"/>
</dbReference>
<protein>
    <submittedName>
        <fullName evidence="1">HAD superfamily hydrolase</fullName>
    </submittedName>
</protein>
<dbReference type="InterPro" id="IPR050155">
    <property type="entry name" value="HAD-like_hydrolase_sf"/>
</dbReference>
<dbReference type="AlphaFoldDB" id="M1XKB7"/>